<dbReference type="Gene3D" id="1.10.10.10">
    <property type="entry name" value="Winged helix-like DNA-binding domain superfamily/Winged helix DNA-binding domain"/>
    <property type="match status" value="1"/>
</dbReference>
<evidence type="ECO:0000256" key="2">
    <source>
        <dbReference type="ARBA" id="ARBA00023125"/>
    </source>
</evidence>
<name>A0ABN6U9H6_9NOCA</name>
<dbReference type="SMART" id="SM00895">
    <property type="entry name" value="FCD"/>
    <property type="match status" value="1"/>
</dbReference>
<proteinExistence type="predicted"/>
<dbReference type="Gene3D" id="1.20.120.530">
    <property type="entry name" value="GntR ligand-binding domain-like"/>
    <property type="match status" value="1"/>
</dbReference>
<evidence type="ECO:0000259" key="4">
    <source>
        <dbReference type="PROSITE" id="PS50949"/>
    </source>
</evidence>
<dbReference type="InterPro" id="IPR011711">
    <property type="entry name" value="GntR_C"/>
</dbReference>
<keyword evidence="2" id="KW-0238">DNA-binding</keyword>
<dbReference type="EMBL" id="AP026978">
    <property type="protein sequence ID" value="BDU01641.1"/>
    <property type="molecule type" value="Genomic_DNA"/>
</dbReference>
<gene>
    <name evidence="5" type="ORF">IFM12276_46690</name>
</gene>
<dbReference type="InterPro" id="IPR000524">
    <property type="entry name" value="Tscrpt_reg_HTH_GntR"/>
</dbReference>
<dbReference type="InterPro" id="IPR036390">
    <property type="entry name" value="WH_DNA-bd_sf"/>
</dbReference>
<evidence type="ECO:0000313" key="5">
    <source>
        <dbReference type="EMBL" id="BDU01641.1"/>
    </source>
</evidence>
<dbReference type="CDD" id="cd07377">
    <property type="entry name" value="WHTH_GntR"/>
    <property type="match status" value="1"/>
</dbReference>
<sequence>MEFAAVARTAVSDVVFGQIIDAILSGRIAPEATLPSERELAEMFQVNRHAVREALKRVQQSGLVRVTPGGKTRVLDWRSHAGLDILTAVTRSGAVPAQRILRDIAVMRRSVAADAARLCAEHADAEQLAAVQGAAAAYPDATAPFGAVVEADLAFWVAILDGSGNLAYRLALNTLVAGYFGIGMEIVAELGLNKEYVDPGAHRALAACIARRDAAAAYDTAYALLTRLVDAQTAPRD</sequence>
<dbReference type="RefSeq" id="WP_281874772.1">
    <property type="nucleotide sequence ID" value="NZ_AP026978.1"/>
</dbReference>
<keyword evidence="6" id="KW-1185">Reference proteome</keyword>
<keyword evidence="3" id="KW-0804">Transcription</keyword>
<dbReference type="Proteomes" id="UP001317870">
    <property type="component" value="Chromosome"/>
</dbReference>
<evidence type="ECO:0000256" key="3">
    <source>
        <dbReference type="ARBA" id="ARBA00023163"/>
    </source>
</evidence>
<feature type="domain" description="HTH gntR-type" evidence="4">
    <location>
        <begin position="9"/>
        <end position="77"/>
    </location>
</feature>
<evidence type="ECO:0000313" key="6">
    <source>
        <dbReference type="Proteomes" id="UP001317870"/>
    </source>
</evidence>
<organism evidence="5 6">
    <name type="scientific">Nocardia sputorum</name>
    <dbReference type="NCBI Taxonomy" id="2984338"/>
    <lineage>
        <taxon>Bacteria</taxon>
        <taxon>Bacillati</taxon>
        <taxon>Actinomycetota</taxon>
        <taxon>Actinomycetes</taxon>
        <taxon>Mycobacteriales</taxon>
        <taxon>Nocardiaceae</taxon>
        <taxon>Nocardia</taxon>
    </lineage>
</organism>
<dbReference type="Pfam" id="PF00392">
    <property type="entry name" value="GntR"/>
    <property type="match status" value="1"/>
</dbReference>
<dbReference type="SUPFAM" id="SSF48008">
    <property type="entry name" value="GntR ligand-binding domain-like"/>
    <property type="match status" value="1"/>
</dbReference>
<dbReference type="PANTHER" id="PTHR43537:SF5">
    <property type="entry name" value="UXU OPERON TRANSCRIPTIONAL REGULATOR"/>
    <property type="match status" value="1"/>
</dbReference>
<dbReference type="Pfam" id="PF07729">
    <property type="entry name" value="FCD"/>
    <property type="match status" value="1"/>
</dbReference>
<dbReference type="PRINTS" id="PR00035">
    <property type="entry name" value="HTHGNTR"/>
</dbReference>
<dbReference type="InterPro" id="IPR008920">
    <property type="entry name" value="TF_FadR/GntR_C"/>
</dbReference>
<dbReference type="PROSITE" id="PS50949">
    <property type="entry name" value="HTH_GNTR"/>
    <property type="match status" value="1"/>
</dbReference>
<reference evidence="5 6" key="1">
    <citation type="submission" date="2022-11" db="EMBL/GenBank/DDBJ databases">
        <title>Genome Sequencing of Nocardia sp. ON39_IFM12276 and assembly.</title>
        <authorList>
            <person name="Shimojima M."/>
            <person name="Toyokawa M."/>
            <person name="Uesaka K."/>
        </authorList>
    </citation>
    <scope>NUCLEOTIDE SEQUENCE [LARGE SCALE GENOMIC DNA]</scope>
    <source>
        <strain evidence="5 6">IFM 12276</strain>
    </source>
</reference>
<keyword evidence="1" id="KW-0805">Transcription regulation</keyword>
<protein>
    <submittedName>
        <fullName evidence="5">GntR family transcriptional regulator</fullName>
    </submittedName>
</protein>
<dbReference type="InterPro" id="IPR036388">
    <property type="entry name" value="WH-like_DNA-bd_sf"/>
</dbReference>
<evidence type="ECO:0000256" key="1">
    <source>
        <dbReference type="ARBA" id="ARBA00023015"/>
    </source>
</evidence>
<dbReference type="SUPFAM" id="SSF46785">
    <property type="entry name" value="Winged helix' DNA-binding domain"/>
    <property type="match status" value="1"/>
</dbReference>
<accession>A0ABN6U9H6</accession>
<dbReference type="PANTHER" id="PTHR43537">
    <property type="entry name" value="TRANSCRIPTIONAL REGULATOR, GNTR FAMILY"/>
    <property type="match status" value="1"/>
</dbReference>
<dbReference type="SMART" id="SM00345">
    <property type="entry name" value="HTH_GNTR"/>
    <property type="match status" value="1"/>
</dbReference>